<protein>
    <submittedName>
        <fullName evidence="1">Uncharacterized protein</fullName>
    </submittedName>
</protein>
<comment type="caution">
    <text evidence="1">The sequence shown here is derived from an EMBL/GenBank/DDBJ whole genome shotgun (WGS) entry which is preliminary data.</text>
</comment>
<gene>
    <name evidence="1" type="ORF">GCM10022233_83890</name>
</gene>
<proteinExistence type="predicted"/>
<evidence type="ECO:0000313" key="1">
    <source>
        <dbReference type="EMBL" id="GAA4088043.1"/>
    </source>
</evidence>
<organism evidence="1 2">
    <name type="scientific">Streptomyces shaanxiensis</name>
    <dbReference type="NCBI Taxonomy" id="653357"/>
    <lineage>
        <taxon>Bacteria</taxon>
        <taxon>Bacillati</taxon>
        <taxon>Actinomycetota</taxon>
        <taxon>Actinomycetes</taxon>
        <taxon>Kitasatosporales</taxon>
        <taxon>Streptomycetaceae</taxon>
        <taxon>Streptomyces</taxon>
    </lineage>
</organism>
<dbReference type="Proteomes" id="UP001499984">
    <property type="component" value="Unassembled WGS sequence"/>
</dbReference>
<sequence>MRRGAMVAHEAHCKAARAPGVVRRDLIRKEEIPAGGVHSVWDAKMLPLGDDPARCG</sequence>
<name>A0ABP7WHT1_9ACTN</name>
<reference evidence="2" key="1">
    <citation type="journal article" date="2019" name="Int. J. Syst. Evol. Microbiol.">
        <title>The Global Catalogue of Microorganisms (GCM) 10K type strain sequencing project: providing services to taxonomists for standard genome sequencing and annotation.</title>
        <authorList>
            <consortium name="The Broad Institute Genomics Platform"/>
            <consortium name="The Broad Institute Genome Sequencing Center for Infectious Disease"/>
            <person name="Wu L."/>
            <person name="Ma J."/>
        </authorList>
    </citation>
    <scope>NUCLEOTIDE SEQUENCE [LARGE SCALE GENOMIC DNA]</scope>
    <source>
        <strain evidence="2">JCM 16925</strain>
    </source>
</reference>
<evidence type="ECO:0000313" key="2">
    <source>
        <dbReference type="Proteomes" id="UP001499984"/>
    </source>
</evidence>
<keyword evidence="2" id="KW-1185">Reference proteome</keyword>
<dbReference type="EMBL" id="BAAAZY010000033">
    <property type="protein sequence ID" value="GAA4088043.1"/>
    <property type="molecule type" value="Genomic_DNA"/>
</dbReference>
<accession>A0ABP7WHT1</accession>